<evidence type="ECO:0000313" key="4">
    <source>
        <dbReference type="Proteomes" id="UP000194127"/>
    </source>
</evidence>
<feature type="transmembrane region" description="Helical" evidence="2">
    <location>
        <begin position="710"/>
        <end position="737"/>
    </location>
</feature>
<keyword evidence="4" id="KW-1185">Reference proteome</keyword>
<dbReference type="GO" id="GO:0005886">
    <property type="term" value="C:plasma membrane"/>
    <property type="evidence" value="ECO:0007669"/>
    <property type="project" value="TreeGrafter"/>
</dbReference>
<feature type="transmembrane region" description="Helical" evidence="2">
    <location>
        <begin position="960"/>
        <end position="981"/>
    </location>
</feature>
<feature type="compositionally biased region" description="Basic residues" evidence="1">
    <location>
        <begin position="575"/>
        <end position="584"/>
    </location>
</feature>
<dbReference type="GeneID" id="36323013"/>
<dbReference type="STRING" id="670580.A0A1X6NE87"/>
<dbReference type="GO" id="GO:0005227">
    <property type="term" value="F:calcium-activated cation channel activity"/>
    <property type="evidence" value="ECO:0007669"/>
    <property type="project" value="InterPro"/>
</dbReference>
<feature type="transmembrane region" description="Helical" evidence="2">
    <location>
        <begin position="213"/>
        <end position="233"/>
    </location>
</feature>
<feature type="region of interest" description="Disordered" evidence="1">
    <location>
        <begin position="1175"/>
        <end position="1199"/>
    </location>
</feature>
<gene>
    <name evidence="3" type="ORF">POSPLADRAFT_1042208</name>
</gene>
<feature type="transmembrane region" description="Helical" evidence="2">
    <location>
        <begin position="844"/>
        <end position="868"/>
    </location>
</feature>
<feature type="compositionally biased region" description="Low complexity" evidence="1">
    <location>
        <begin position="1185"/>
        <end position="1199"/>
    </location>
</feature>
<feature type="transmembrane region" description="Helical" evidence="2">
    <location>
        <begin position="927"/>
        <end position="948"/>
    </location>
</feature>
<protein>
    <recommendedName>
        <fullName evidence="5">CSC1/OSCA1-like 7TM region domain-containing protein</fullName>
    </recommendedName>
</protein>
<evidence type="ECO:0008006" key="5">
    <source>
        <dbReference type="Google" id="ProtNLM"/>
    </source>
</evidence>
<evidence type="ECO:0000256" key="2">
    <source>
        <dbReference type="SAM" id="Phobius"/>
    </source>
</evidence>
<feature type="transmembrane region" description="Helical" evidence="2">
    <location>
        <begin position="901"/>
        <end position="921"/>
    </location>
</feature>
<dbReference type="PANTHER" id="PTHR13018:SF5">
    <property type="entry name" value="RE44586P"/>
    <property type="match status" value="1"/>
</dbReference>
<keyword evidence="2" id="KW-0472">Membrane</keyword>
<feature type="region of interest" description="Disordered" evidence="1">
    <location>
        <begin position="375"/>
        <end position="418"/>
    </location>
</feature>
<feature type="region of interest" description="Disordered" evidence="1">
    <location>
        <begin position="563"/>
        <end position="587"/>
    </location>
</feature>
<dbReference type="RefSeq" id="XP_024343698.1">
    <property type="nucleotide sequence ID" value="XM_024478063.1"/>
</dbReference>
<feature type="transmembrane region" description="Helical" evidence="2">
    <location>
        <begin position="130"/>
        <end position="155"/>
    </location>
</feature>
<dbReference type="PANTHER" id="PTHR13018">
    <property type="entry name" value="PROBABLE MEMBRANE PROTEIN DUF221-RELATED"/>
    <property type="match status" value="1"/>
</dbReference>
<proteinExistence type="predicted"/>
<keyword evidence="2" id="KW-0812">Transmembrane</keyword>
<feature type="region of interest" description="Disordered" evidence="1">
    <location>
        <begin position="288"/>
        <end position="308"/>
    </location>
</feature>
<dbReference type="AlphaFoldDB" id="A0A1X6NE87"/>
<evidence type="ECO:0000256" key="1">
    <source>
        <dbReference type="SAM" id="MobiDB-lite"/>
    </source>
</evidence>
<dbReference type="InterPro" id="IPR045122">
    <property type="entry name" value="Csc1-like"/>
</dbReference>
<reference evidence="3 4" key="1">
    <citation type="submission" date="2017-04" db="EMBL/GenBank/DDBJ databases">
        <title>Genome Sequence of the Model Brown-Rot Fungus Postia placenta SB12.</title>
        <authorList>
            <consortium name="DOE Joint Genome Institute"/>
            <person name="Gaskell J."/>
            <person name="Kersten P."/>
            <person name="Larrondo L.F."/>
            <person name="Canessa P."/>
            <person name="Martinez D."/>
            <person name="Hibbett D."/>
            <person name="Schmoll M."/>
            <person name="Kubicek C.P."/>
            <person name="Martinez A.T."/>
            <person name="Yadav J."/>
            <person name="Master E."/>
            <person name="Magnuson J.K."/>
            <person name="James T."/>
            <person name="Yaver D."/>
            <person name="Berka R."/>
            <person name="Labutti K."/>
            <person name="Lipzen A."/>
            <person name="Aerts A."/>
            <person name="Barry K."/>
            <person name="Henrissat B."/>
            <person name="Blanchette R."/>
            <person name="Grigoriev I."/>
            <person name="Cullen D."/>
        </authorList>
    </citation>
    <scope>NUCLEOTIDE SEQUENCE [LARGE SCALE GENOMIC DNA]</scope>
    <source>
        <strain evidence="3 4">MAD-698-R-SB12</strain>
    </source>
</reference>
<name>A0A1X6NE87_9APHY</name>
<feature type="transmembrane region" description="Helical" evidence="2">
    <location>
        <begin position="987"/>
        <end position="1008"/>
    </location>
</feature>
<accession>A0A1X6NE87</accession>
<dbReference type="Proteomes" id="UP000194127">
    <property type="component" value="Unassembled WGS sequence"/>
</dbReference>
<organism evidence="3 4">
    <name type="scientific">Postia placenta MAD-698-R-SB12</name>
    <dbReference type="NCBI Taxonomy" id="670580"/>
    <lineage>
        <taxon>Eukaryota</taxon>
        <taxon>Fungi</taxon>
        <taxon>Dikarya</taxon>
        <taxon>Basidiomycota</taxon>
        <taxon>Agaricomycotina</taxon>
        <taxon>Agaricomycetes</taxon>
        <taxon>Polyporales</taxon>
        <taxon>Adustoporiaceae</taxon>
        <taxon>Rhodonia</taxon>
    </lineage>
</organism>
<dbReference type="OrthoDB" id="2591106at2759"/>
<dbReference type="EMBL" id="KZ110591">
    <property type="protein sequence ID" value="OSX66904.1"/>
    <property type="molecule type" value="Genomic_DNA"/>
</dbReference>
<sequence>MTVSGRMEAVTNKAGEEAVVLDQPVCIGHGLDVPALGVLSTLVVPTAVGLCIWLLFAILRPRYRQVYALREWFVPQGLRPSPLGRSLWAFLTPHVPLIPQLLGEQSRAGKSVARDTEVYPSDEELTLRTLWTTILVVSGWTFLGLAGLLPLYMVAIPCLASSTLPFAFSGQYSTLQDLSILRILSLLPQDDASASSGPSNAGLQSAPYIRIRLIILTIFAIVLALVPALWLIMREFNKMVAYRECWVNDRCQNIEMGWLSARQAPGIVGWGEKRLKDFIVKTGLSSSLDATGSNDGQSRRRRRRTPDWSDAEKGRFEVDIQNLFSIGDTTDLALLIDERDEILENLEIAETKYIQSFRLSTPEPSIADFQPPLATISEEPGSPVKPAISRPRPLASASHQRRRRRGRNPAFGSSSLPPTSYVMPSQYYKLRGVQGISGGQFADVDKDVIPAAQSPSLAESINQRVVGSRFQEVNSSSPTINQGALGSQVTMNKSGRLEAVRTPDSVSQDNMIWGSHPHASWDTAGFDDTSPYNNYIPHGSQDPILAGSDEDWHDVLQEDPEAFENAEEYPEDTRRRPRPPRKQGVHVPRESFPLRARVGPSAEELVPLHLRLQPRQPFVRPLSGLNHDQLGAIYADISLWRSKLKIINAEIAEVQSECYKDIADGARIKGWLMIGRGLRFVRGIQLIEGRAKEDIRWDELQSENNSMRTVGFWTAAITIAVMLAIALVPVAGLYLSTAPDFAHYYPFLMRLDEGNDLGAGIATCLAAALLAILFISFAMKSVHYSGYLIHSVSLSGSHMFTFKAMFYLMTLVGGVSLFTAGAVLFAMHSFSINVGDTASIADGIIYMSVFALLLLLCVAVVFPGLLLLQPIRLWHVLRAEKEAITSRQRFRAVYPRTYSPSYSLSCTVLAFTYACAFTLLFPLVAPAALLLLLLTFIAHRFLIGYVYGRTHSSTGGLLHIWLLRRFGTLLAFQPLILGLVYLSRLLWIEGGILCGFALAVAIFVESYCSWRTRQPGRKSLNPITTDCLQTFEKTARPGKHSEAEEESLSLVSSGRNTRMRGSYASILEMMSATLAVAPLPSETRGPVPLGEWRVSTETLDDLTATERAARTQPDAPPHLPPLPFADHAEEMAGVLFAPELLAPAPVIWLPHDNGGISRSEAYDLQRYHKLPVTLDVRPQDDAQSRRSWSSQTRRAQGNS</sequence>
<evidence type="ECO:0000313" key="3">
    <source>
        <dbReference type="EMBL" id="OSX66904.1"/>
    </source>
</evidence>
<feature type="transmembrane region" description="Helical" evidence="2">
    <location>
        <begin position="757"/>
        <end position="779"/>
    </location>
</feature>
<keyword evidence="2" id="KW-1133">Transmembrane helix</keyword>
<feature type="transmembrane region" description="Helical" evidence="2">
    <location>
        <begin position="38"/>
        <end position="59"/>
    </location>
</feature>
<feature type="transmembrane region" description="Helical" evidence="2">
    <location>
        <begin position="800"/>
        <end position="824"/>
    </location>
</feature>